<dbReference type="PANTHER" id="PTHR34456">
    <property type="entry name" value="MITOVIRUS RNA-DEPENDENT RNA POLYMERASE"/>
    <property type="match status" value="1"/>
</dbReference>
<keyword evidence="2" id="KW-0808">Transferase</keyword>
<dbReference type="EMBL" id="MF444259">
    <property type="protein sequence ID" value="AWY10987.1"/>
    <property type="molecule type" value="Genomic_RNA"/>
</dbReference>
<name>A0A2Z4QKF8_9VIRU</name>
<proteinExistence type="predicted"/>
<protein>
    <submittedName>
        <fullName evidence="4">RNA-dependent RNA polymerase</fullName>
    </submittedName>
</protein>
<dbReference type="Pfam" id="PF05919">
    <property type="entry name" value="Mitovir_RNA_pol"/>
    <property type="match status" value="1"/>
</dbReference>
<organism evidence="4">
    <name type="scientific">Sclerotinia sclerotiorum mitovirus 29</name>
    <dbReference type="NCBI Taxonomy" id="2231681"/>
    <lineage>
        <taxon>Viruses</taxon>
        <taxon>Riboviria</taxon>
        <taxon>Orthornavirae</taxon>
        <taxon>Lenarviricota</taxon>
        <taxon>Howeltoviricetes</taxon>
        <taxon>Cryppavirales</taxon>
        <taxon>Mitoviridae</taxon>
        <taxon>Mitovirus</taxon>
    </lineage>
</organism>
<evidence type="ECO:0000313" key="4">
    <source>
        <dbReference type="EMBL" id="AWY10987.1"/>
    </source>
</evidence>
<keyword evidence="3" id="KW-0548">Nucleotidyltransferase</keyword>
<keyword evidence="1 4" id="KW-0696">RNA-directed RNA polymerase</keyword>
<dbReference type="PANTHER" id="PTHR34456:SF13">
    <property type="entry name" value="REVERSE TRANSCRIPTASE DOMAIN-CONTAINING PROTEIN"/>
    <property type="match status" value="1"/>
</dbReference>
<evidence type="ECO:0000256" key="1">
    <source>
        <dbReference type="ARBA" id="ARBA00022484"/>
    </source>
</evidence>
<sequence length="894" mass="102232">MFFKSMKKTNISQKNTGFFSGFKLYSDVYKAGSMISLSNAKHLMLVLKTIGWRVAVLSFLSTKETSRFRMLHNFGVHILKMNRNHGEVYVVKYLKACQLAVQKKLAGQPFSSLREVEPDYNFPRLSKSGLPSVIKTTDRASICNNSYRVIRFWLSLFSLYRVIKIPFNPKLSTITDSFNGSNIHLRDFNSWLKDNSNLLLQKFLSMDIRDLTANRLLPIVKSSPQGPRSYSHLVGSYIGLRDSKDLFKAVQDYISRTNSLAFSTLFSNIEFAISRFGAKSKVQHNHLGKLSFKEEAAGKLRVFAMVDVITQSLLEPLHRTLFALFKKLPNDCTHDQDKGVKYAQELSLKYGCSFGYDLSAATDRLPLSSQIAVLNALFGVGDLWGQILTNRDYVITKNDYGIPEGSLRYAVGQPMGALSSWAMLNLTHHMMVQFCALYTGRTQPGVWYKDYIVLGDDLALFDRVVAYRYLELCKQLGVSINQTKSIIAESRPVLEFAKRTSINAVDVSALPFKELLSSNSFFGRLAVVSRLIRNKWGKDPFKILTLGCKISKDDKNRLDMIYPMVGYLTQLYQNKVIPLSSVLSLITDRTKPLAFFGRNISWMKPKLISQVLKSYFESGEIRTSKLPLRERFFAEVNSITFKRILLHRIDRMVESLDKTDLMAIRVNILGEIITTPALESYMDAWKASGKPLELDKPFVERAYTQGPEFGEFRKQFFMLSPMADIFFLDKGRSYVNIRNLRLGLDVDLSMGTGFAMKTFGFKLKYLNDYRNLKDYYNKQVFVDLELSALLQDLEKLEGIKKTLVFYTPTVINKEIIDNPLKVLDFIKDINDPRWFVKSDFVKFDGKYIESEAYVEERPTFKPQFDFGTKINLDFGPGGGRKLDFGIRIIPDSKK</sequence>
<accession>A0A2Z4QKF8</accession>
<evidence type="ECO:0000256" key="3">
    <source>
        <dbReference type="ARBA" id="ARBA00022695"/>
    </source>
</evidence>
<dbReference type="SUPFAM" id="SSF56672">
    <property type="entry name" value="DNA/RNA polymerases"/>
    <property type="match status" value="1"/>
</dbReference>
<dbReference type="InterPro" id="IPR043502">
    <property type="entry name" value="DNA/RNA_pol_sf"/>
</dbReference>
<reference evidence="4" key="1">
    <citation type="journal article" date="2018" name="Front. Microbiol.">
        <title>Virome Characterization of a Collection of Sclerotinia sclerotiorum from Australia.</title>
        <authorList>
            <person name="Mu F."/>
            <person name="Xie J."/>
            <person name="Cheng S."/>
            <person name="You M.P."/>
            <person name="Barbetti M.J."/>
            <person name="Jia J."/>
            <person name="Wang Q."/>
            <person name="Cheng J."/>
            <person name="Fu Y."/>
            <person name="Chen T."/>
            <person name="Jiang D."/>
        </authorList>
    </citation>
    <scope>NUCLEOTIDE SEQUENCE</scope>
    <source>
        <strain evidence="4">SsMV29</strain>
    </source>
</reference>
<dbReference type="InterPro" id="IPR008686">
    <property type="entry name" value="RNA_pol_mitovir"/>
</dbReference>
<dbReference type="GO" id="GO:0003968">
    <property type="term" value="F:RNA-directed RNA polymerase activity"/>
    <property type="evidence" value="ECO:0007669"/>
    <property type="project" value="UniProtKB-KW"/>
</dbReference>
<evidence type="ECO:0000256" key="2">
    <source>
        <dbReference type="ARBA" id="ARBA00022679"/>
    </source>
</evidence>